<sequence length="204" mass="20720">MTGWVRLGGGLGIVVSLCPVPGLTVDAQIGARLDTYAGTLGVVLSERLEICREDDPGVPGDAVPERPAQPGPGAPTTPPPPPATATPRAARPPTPPADPAPPTDPPPRAAPRIRELHVPVRLESRPRPARPAPGAPSGPALSAPGYRPAEETEREGGRSMVTTTMVVTTPAVLAAALLRPRSRSAASGTSGARSRPTQPSGGPS</sequence>
<name>A0A5P2BIY4_STRVZ</name>
<keyword evidence="3" id="KW-1185">Reference proteome</keyword>
<feature type="compositionally biased region" description="Pro residues" evidence="1">
    <location>
        <begin position="67"/>
        <end position="109"/>
    </location>
</feature>
<dbReference type="Proteomes" id="UP000323046">
    <property type="component" value="Chromosome"/>
</dbReference>
<evidence type="ECO:0000256" key="1">
    <source>
        <dbReference type="SAM" id="MobiDB-lite"/>
    </source>
</evidence>
<accession>A0A5P2BIY4</accession>
<feature type="compositionally biased region" description="Basic and acidic residues" evidence="1">
    <location>
        <begin position="112"/>
        <end position="126"/>
    </location>
</feature>
<evidence type="ECO:0000313" key="2">
    <source>
        <dbReference type="EMBL" id="QES30374.1"/>
    </source>
</evidence>
<proteinExistence type="predicted"/>
<dbReference type="RefSeq" id="WP_150174003.1">
    <property type="nucleotide sequence ID" value="NZ_CP029193.1"/>
</dbReference>
<gene>
    <name evidence="2" type="ORF">DEJ47_31585</name>
</gene>
<dbReference type="AlphaFoldDB" id="A0A5P2BIY4"/>
<dbReference type="OrthoDB" id="10002547at2"/>
<protein>
    <submittedName>
        <fullName evidence="2">Uncharacterized protein</fullName>
    </submittedName>
</protein>
<feature type="compositionally biased region" description="Low complexity" evidence="1">
    <location>
        <begin position="176"/>
        <end position="196"/>
    </location>
</feature>
<feature type="compositionally biased region" description="Basic and acidic residues" evidence="1">
    <location>
        <begin position="148"/>
        <end position="157"/>
    </location>
</feature>
<reference evidence="2 3" key="1">
    <citation type="submission" date="2018-05" db="EMBL/GenBank/DDBJ databases">
        <title>Streptomyces venezuelae.</title>
        <authorList>
            <person name="Kim W."/>
            <person name="Lee N."/>
            <person name="Cho B.-K."/>
        </authorList>
    </citation>
    <scope>NUCLEOTIDE SEQUENCE [LARGE SCALE GENOMIC DNA]</scope>
    <source>
        <strain evidence="2 3">ATCC 14583</strain>
    </source>
</reference>
<organism evidence="2 3">
    <name type="scientific">Streptomyces venezuelae</name>
    <dbReference type="NCBI Taxonomy" id="54571"/>
    <lineage>
        <taxon>Bacteria</taxon>
        <taxon>Bacillati</taxon>
        <taxon>Actinomycetota</taxon>
        <taxon>Actinomycetes</taxon>
        <taxon>Kitasatosporales</taxon>
        <taxon>Streptomycetaceae</taxon>
        <taxon>Streptomyces</taxon>
    </lineage>
</organism>
<dbReference type="EMBL" id="CP029193">
    <property type="protein sequence ID" value="QES30374.1"/>
    <property type="molecule type" value="Genomic_DNA"/>
</dbReference>
<feature type="region of interest" description="Disordered" evidence="1">
    <location>
        <begin position="53"/>
        <end position="163"/>
    </location>
</feature>
<feature type="region of interest" description="Disordered" evidence="1">
    <location>
        <begin position="176"/>
        <end position="204"/>
    </location>
</feature>
<evidence type="ECO:0000313" key="3">
    <source>
        <dbReference type="Proteomes" id="UP000323046"/>
    </source>
</evidence>